<dbReference type="PANTHER" id="PTHR10627:SF31">
    <property type="entry name" value="DODECA-SATELLITE-BINDING PROTEIN 1, ISOFORM A"/>
    <property type="match status" value="1"/>
</dbReference>
<feature type="domain" description="K Homology" evidence="7">
    <location>
        <begin position="382"/>
        <end position="447"/>
    </location>
</feature>
<evidence type="ECO:0000256" key="4">
    <source>
        <dbReference type="ARBA" id="ARBA00022884"/>
    </source>
</evidence>
<keyword evidence="6" id="KW-0175">Coiled coil</keyword>
<feature type="coiled-coil region" evidence="6">
    <location>
        <begin position="799"/>
        <end position="826"/>
    </location>
</feature>
<evidence type="ECO:0000256" key="6">
    <source>
        <dbReference type="SAM" id="Coils"/>
    </source>
</evidence>
<feature type="domain" description="K Homology" evidence="7">
    <location>
        <begin position="598"/>
        <end position="666"/>
    </location>
</feature>
<reference evidence="8 10" key="2">
    <citation type="submission" date="2018-11" db="EMBL/GenBank/DDBJ databases">
        <authorList>
            <consortium name="Pathogen Informatics"/>
        </authorList>
    </citation>
    <scope>NUCLEOTIDE SEQUENCE [LARGE SCALE GENOMIC DNA]</scope>
</reference>
<dbReference type="InterPro" id="IPR004087">
    <property type="entry name" value="KH_dom"/>
</dbReference>
<feature type="domain" description="K Homology" evidence="7">
    <location>
        <begin position="452"/>
        <end position="520"/>
    </location>
</feature>
<protein>
    <submittedName>
        <fullName evidence="11">Vigilin</fullName>
    </submittedName>
</protein>
<dbReference type="CDD" id="cd22418">
    <property type="entry name" value="KH-I_Vigilin_rpt15"/>
    <property type="match status" value="1"/>
</dbReference>
<evidence type="ECO:0000256" key="2">
    <source>
        <dbReference type="ARBA" id="ARBA00022490"/>
    </source>
</evidence>
<feature type="domain" description="K Homology" evidence="7">
    <location>
        <begin position="670"/>
        <end position="739"/>
    </location>
</feature>
<evidence type="ECO:0000256" key="1">
    <source>
        <dbReference type="ARBA" id="ARBA00004496"/>
    </source>
</evidence>
<organism evidence="9 11">
    <name type="scientific">Dracunculus medinensis</name>
    <name type="common">Guinea worm</name>
    <dbReference type="NCBI Taxonomy" id="318479"/>
    <lineage>
        <taxon>Eukaryota</taxon>
        <taxon>Metazoa</taxon>
        <taxon>Ecdysozoa</taxon>
        <taxon>Nematoda</taxon>
        <taxon>Chromadorea</taxon>
        <taxon>Rhabditida</taxon>
        <taxon>Spirurina</taxon>
        <taxon>Dracunculoidea</taxon>
        <taxon>Dracunculidae</taxon>
        <taxon>Dracunculus</taxon>
    </lineage>
</organism>
<gene>
    <name evidence="8" type="ORF">DME_LOCUS9478</name>
</gene>
<evidence type="ECO:0000313" key="9">
    <source>
        <dbReference type="Proteomes" id="UP000038040"/>
    </source>
</evidence>
<dbReference type="STRING" id="318479.A0A0N4UFX5"/>
<accession>A0A0N4UFX5</accession>
<dbReference type="SUPFAM" id="SSF54791">
    <property type="entry name" value="Eukaryotic type KH-domain (KH-domain type I)"/>
    <property type="match status" value="14"/>
</dbReference>
<feature type="domain" description="K Homology" evidence="7">
    <location>
        <begin position="891"/>
        <end position="975"/>
    </location>
</feature>
<dbReference type="GO" id="GO:0003729">
    <property type="term" value="F:mRNA binding"/>
    <property type="evidence" value="ECO:0007669"/>
    <property type="project" value="TreeGrafter"/>
</dbReference>
<dbReference type="CDD" id="cd22411">
    <property type="entry name" value="KH-I_Vigilin_rpt8"/>
    <property type="match status" value="1"/>
</dbReference>
<feature type="domain" description="K Homology" evidence="7">
    <location>
        <begin position="524"/>
        <end position="593"/>
    </location>
</feature>
<evidence type="ECO:0000313" key="10">
    <source>
        <dbReference type="Proteomes" id="UP000274756"/>
    </source>
</evidence>
<evidence type="ECO:0000313" key="11">
    <source>
        <dbReference type="WBParaSite" id="DME_0000636701-mRNA-1"/>
    </source>
</evidence>
<feature type="domain" description="K Homology" evidence="7">
    <location>
        <begin position="976"/>
        <end position="1042"/>
    </location>
</feature>
<dbReference type="CDD" id="cd22410">
    <property type="entry name" value="KH-I_Vigilin_rpt7"/>
    <property type="match status" value="1"/>
</dbReference>
<feature type="coiled-coil region" evidence="6">
    <location>
        <begin position="647"/>
        <end position="674"/>
    </location>
</feature>
<keyword evidence="2" id="KW-0963">Cytoplasm</keyword>
<dbReference type="CDD" id="cd22408">
    <property type="entry name" value="KH-I_Vigilin_rpt4"/>
    <property type="match status" value="1"/>
</dbReference>
<dbReference type="OrthoDB" id="10027144at2759"/>
<keyword evidence="10" id="KW-1185">Reference proteome</keyword>
<dbReference type="PANTHER" id="PTHR10627">
    <property type="entry name" value="SCP160"/>
    <property type="match status" value="1"/>
</dbReference>
<evidence type="ECO:0000256" key="5">
    <source>
        <dbReference type="PROSITE-ProRule" id="PRU00117"/>
    </source>
</evidence>
<dbReference type="Pfam" id="PF00013">
    <property type="entry name" value="KH_1"/>
    <property type="match status" value="13"/>
</dbReference>
<feature type="domain" description="K Homology" evidence="7">
    <location>
        <begin position="240"/>
        <end position="308"/>
    </location>
</feature>
<feature type="domain" description="K Homology" evidence="7">
    <location>
        <begin position="744"/>
        <end position="814"/>
    </location>
</feature>
<dbReference type="CDD" id="cd22406">
    <property type="entry name" value="KH-I_Vigilin_rpt2"/>
    <property type="match status" value="1"/>
</dbReference>
<reference evidence="11" key="1">
    <citation type="submission" date="2016-04" db="UniProtKB">
        <authorList>
            <consortium name="WormBaseParasite"/>
        </authorList>
    </citation>
    <scope>IDENTIFICATION</scope>
</reference>
<feature type="domain" description="K Homology" evidence="7">
    <location>
        <begin position="313"/>
        <end position="381"/>
    </location>
</feature>
<dbReference type="WBParaSite" id="DME_0000636701-mRNA-1">
    <property type="protein sequence ID" value="DME_0000636701-mRNA-1"/>
    <property type="gene ID" value="DME_0000636701"/>
</dbReference>
<feature type="domain" description="K Homology" evidence="7">
    <location>
        <begin position="1054"/>
        <end position="1122"/>
    </location>
</feature>
<dbReference type="CDD" id="cd22417">
    <property type="entry name" value="KH-I_Vigilin_rpt14"/>
    <property type="match status" value="1"/>
</dbReference>
<dbReference type="Proteomes" id="UP000274756">
    <property type="component" value="Unassembled WGS sequence"/>
</dbReference>
<evidence type="ECO:0000313" key="8">
    <source>
        <dbReference type="EMBL" id="VDN59505.1"/>
    </source>
</evidence>
<proteinExistence type="predicted"/>
<keyword evidence="4 5" id="KW-0694">RNA-binding</keyword>
<keyword evidence="3" id="KW-0677">Repeat</keyword>
<dbReference type="CDD" id="cd22416">
    <property type="entry name" value="KH-I_Vigilin_rpt13"/>
    <property type="match status" value="1"/>
</dbReference>
<feature type="domain" description="K Homology" evidence="7">
    <location>
        <begin position="818"/>
        <end position="887"/>
    </location>
</feature>
<dbReference type="AlphaFoldDB" id="A0A0N4UFX5"/>
<name>A0A0N4UFX5_DRAME</name>
<comment type="subcellular location">
    <subcellularLocation>
        <location evidence="1">Cytoplasm</location>
    </subcellularLocation>
</comment>
<dbReference type="InterPro" id="IPR057778">
    <property type="entry name" value="KH_Vigilin_N"/>
</dbReference>
<dbReference type="CDD" id="cd22407">
    <property type="entry name" value="KH-I_Vigilin_rpt3"/>
    <property type="match status" value="1"/>
</dbReference>
<dbReference type="PROSITE" id="PS50084">
    <property type="entry name" value="KH_TYPE_1"/>
    <property type="match status" value="13"/>
</dbReference>
<feature type="domain" description="K Homology" evidence="7">
    <location>
        <begin position="168"/>
        <end position="236"/>
    </location>
</feature>
<evidence type="ECO:0000259" key="7">
    <source>
        <dbReference type="SMART" id="SM00322"/>
    </source>
</evidence>
<feature type="domain" description="K Homology" evidence="7">
    <location>
        <begin position="1126"/>
        <end position="1196"/>
    </location>
</feature>
<evidence type="ECO:0000256" key="3">
    <source>
        <dbReference type="ARBA" id="ARBA00022737"/>
    </source>
</evidence>
<dbReference type="Gene3D" id="3.30.1370.10">
    <property type="entry name" value="K Homology domain, type 1"/>
    <property type="match status" value="14"/>
</dbReference>
<sequence length="1263" mass="141667">MASLEISPSEGSVSLAPGAERHQNVHYQTIFNNNIGGAGPSGVCITGGPINPIGLTLDYSRDFPELPDAPSSLSVKDHTGAWNKPPAVKSQMVTQAFYLLADERASKNSGKSFGTGNEEQQKCNEIAKTTNTTIELCESRDHTLAVLITGKRAKVEEARSRIIRELQTQATREISIPKEHHRVLIGKEGSKLRQLEQETDCRIMVPARDLPSEIIKIVGPREGIEKAIHEIQLVSDKQSKLAQEHLMIPRIFYPWIRGPNNEIYDALVAQTGVKINIPPPSAMNEVITITGEKEGVQNAAEAIRKIFEEKRAIAKSVTCQVARAQHRFIIGPQRKGLAEILKETDISVEVPPEDQDSDTITLRGNPCKLGEALAMVYAKASSIITAEIICEQWMHKFLIGPKGTILQTLVPNKQKIQIDFEQGGLIYLEGPPDEVRLAQEALNSEIKRLKKEMASEMMKVHPSLHRHVIGRGGALISKIKDETGVQISIPNEQTNSDEIKIEGTKEGVKRAIDEITEIVKRIENEKSRDIIIEQRFHKQIIGTKGEAIQKLREQFPSVLFTFPDIGKKSDIINLRGDKNEVDKAYKQLMAINKELLESNFQMAVPIFKEFHKHIIGKDGANIKKIREETETRIDLPSGETGEDKIVITGKKANVEKAADQLTKIQNELANIVVKEIMIPQKIHSRLLGGGRRLIMDIQDECGGVHIKFPSEKIVSDKVTIRGPKEDVTKAEKALLALAKDRELSSFEDSTTAKPEFHRFLIGRGGARIKKMRENYPDVRILFPRDTDTDKQTIHIVGKKEEVVIVKKQLEAMVNELNETVELMVNVDPKHHRHFMVRGAAVLREIQEQNGGVIISVPRMGTGDSRVIIKGSKQCAECAKARIEEIVEDLEMQVSIQVNIPSVHHRTLLSNRGQKIMDLGSKYNVQIKFPDRRIRDDLIRASQKDNEDISQLDIITISGRDLNCDNAAKELLALVPITKNVNVAFEHHRFLIGKGGEAIRSMMQTHDVNISIPQESANSNEIAVTGPSANVEEAIAHILKRVVEFEEAAEDRRLRSYKLEVDVPSEYHIRLIGPRGKIVNELRTKHDVQISFPRSDEPSNTITITGYQANCEACKSEIEQMIGEVQSLFTQEISLDASFHPRLIGMKGRNLKKVMDEYQVEIRFPRSTDPDPNLVVVAGKDEDSVYDCIDHLRAEEENYLTERQERIQYMAPRVEPQPIYNPIELEIKGAPWQLDMSEDQFPSMGSTQQKTSNLSGAWGGIRRF</sequence>
<dbReference type="InterPro" id="IPR004088">
    <property type="entry name" value="KH_dom_type_1"/>
</dbReference>
<dbReference type="EMBL" id="UYYG01001183">
    <property type="protein sequence ID" value="VDN59505.1"/>
    <property type="molecule type" value="Genomic_DNA"/>
</dbReference>
<dbReference type="Proteomes" id="UP000038040">
    <property type="component" value="Unplaced"/>
</dbReference>
<dbReference type="SMART" id="SM00322">
    <property type="entry name" value="KH"/>
    <property type="match status" value="14"/>
</dbReference>
<dbReference type="CDD" id="cd02394">
    <property type="entry name" value="KH-I_Vigilin_rpt6"/>
    <property type="match status" value="1"/>
</dbReference>
<dbReference type="InterPro" id="IPR036612">
    <property type="entry name" value="KH_dom_type_1_sf"/>
</dbReference>
<dbReference type="Pfam" id="PF24668">
    <property type="entry name" value="KH_Vigilin"/>
    <property type="match status" value="1"/>
</dbReference>